<reference evidence="18 19" key="1">
    <citation type="submission" date="2019-03" db="EMBL/GenBank/DDBJ databases">
        <title>Genomic Encyclopedia of Type Strains, Phase IV (KMG-IV): sequencing the most valuable type-strain genomes for metagenomic binning, comparative biology and taxonomic classification.</title>
        <authorList>
            <person name="Goeker M."/>
        </authorList>
    </citation>
    <scope>NUCLEOTIDE SEQUENCE [LARGE SCALE GENOMIC DNA]</scope>
    <source>
        <strain evidence="18 19">DSM 45707</strain>
    </source>
</reference>
<evidence type="ECO:0000256" key="11">
    <source>
        <dbReference type="ARBA" id="ARBA00022759"/>
    </source>
</evidence>
<keyword evidence="13 14" id="KW-0464">Manganese</keyword>
<keyword evidence="8 14" id="KW-0963">Cytoplasm</keyword>
<dbReference type="GO" id="GO:0004523">
    <property type="term" value="F:RNA-DNA hybrid ribonuclease activity"/>
    <property type="evidence" value="ECO:0007669"/>
    <property type="project" value="UniProtKB-UniRule"/>
</dbReference>
<dbReference type="GO" id="GO:0032299">
    <property type="term" value="C:ribonuclease H2 complex"/>
    <property type="evidence" value="ECO:0007669"/>
    <property type="project" value="TreeGrafter"/>
</dbReference>
<dbReference type="SUPFAM" id="SSF53098">
    <property type="entry name" value="Ribonuclease H-like"/>
    <property type="match status" value="1"/>
</dbReference>
<feature type="binding site" evidence="14 15">
    <location>
        <position position="77"/>
    </location>
    <ligand>
        <name>a divalent metal cation</name>
        <dbReference type="ChEBI" id="CHEBI:60240"/>
    </ligand>
</feature>
<gene>
    <name evidence="14" type="primary">rnhB</name>
    <name evidence="18" type="ORF">EDD58_10971</name>
</gene>
<dbReference type="GO" id="GO:0005737">
    <property type="term" value="C:cytoplasm"/>
    <property type="evidence" value="ECO:0007669"/>
    <property type="project" value="UniProtKB-SubCell"/>
</dbReference>
<dbReference type="HAMAP" id="MF_00052_B">
    <property type="entry name" value="RNase_HII_B"/>
    <property type="match status" value="1"/>
</dbReference>
<dbReference type="NCBIfam" id="NF000595">
    <property type="entry name" value="PRK00015.1-3"/>
    <property type="match status" value="1"/>
</dbReference>
<sequence>MKKTIPQIKAWLQQEVLSTQEIKELQNDSRVGVRKLVQSYLRGQEQKEKELQRLEQMWQYEREARTKGIQIIAGVDEAGRGPLAGPVVASAVILPIDFDVTGINDSKQLSGEQREKLKQKIEQNAISIGVGIVDAEVIDRINILQATYQAMRLAIQQCQPVPDLLLADAVTIPQISIPQKSIIKGDAKSHSIAAASIIAKTTRDEWMRQAAEEYPEYGFEQHMGYGTPTHLEAIRQYGPCPIHRRSFAPVRELMQETLALYTQ</sequence>
<evidence type="ECO:0000313" key="19">
    <source>
        <dbReference type="Proteomes" id="UP000294937"/>
    </source>
</evidence>
<evidence type="ECO:0000313" key="18">
    <source>
        <dbReference type="EMBL" id="TCS93129.1"/>
    </source>
</evidence>
<keyword evidence="11 14" id="KW-0255">Endonuclease</keyword>
<dbReference type="Pfam" id="PF01351">
    <property type="entry name" value="RNase_HII"/>
    <property type="match status" value="1"/>
</dbReference>
<dbReference type="GO" id="GO:0030145">
    <property type="term" value="F:manganese ion binding"/>
    <property type="evidence" value="ECO:0007669"/>
    <property type="project" value="UniProtKB-UniRule"/>
</dbReference>
<dbReference type="NCBIfam" id="NF000594">
    <property type="entry name" value="PRK00015.1-1"/>
    <property type="match status" value="1"/>
</dbReference>
<keyword evidence="19" id="KW-1185">Reference proteome</keyword>
<feature type="binding site" evidence="14 15">
    <location>
        <position position="76"/>
    </location>
    <ligand>
        <name>a divalent metal cation</name>
        <dbReference type="ChEBI" id="CHEBI:60240"/>
    </ligand>
</feature>
<organism evidence="18 19">
    <name type="scientific">Hazenella coriacea</name>
    <dbReference type="NCBI Taxonomy" id="1179467"/>
    <lineage>
        <taxon>Bacteria</taxon>
        <taxon>Bacillati</taxon>
        <taxon>Bacillota</taxon>
        <taxon>Bacilli</taxon>
        <taxon>Bacillales</taxon>
        <taxon>Thermoactinomycetaceae</taxon>
        <taxon>Hazenella</taxon>
    </lineage>
</organism>
<evidence type="ECO:0000256" key="8">
    <source>
        <dbReference type="ARBA" id="ARBA00022490"/>
    </source>
</evidence>
<evidence type="ECO:0000256" key="10">
    <source>
        <dbReference type="ARBA" id="ARBA00022723"/>
    </source>
</evidence>
<dbReference type="CDD" id="cd07182">
    <property type="entry name" value="RNase_HII_bacteria_HII_like"/>
    <property type="match status" value="1"/>
</dbReference>
<feature type="domain" description="RNase H type-2" evidence="17">
    <location>
        <begin position="70"/>
        <end position="259"/>
    </location>
</feature>
<protein>
    <recommendedName>
        <fullName evidence="7 14">Ribonuclease HII</fullName>
        <shortName evidence="14">RNase HII</shortName>
        <ecNumber evidence="6 14">3.1.26.4</ecNumber>
    </recommendedName>
</protein>
<accession>A0A4R3L198</accession>
<dbReference type="GO" id="GO:0003723">
    <property type="term" value="F:RNA binding"/>
    <property type="evidence" value="ECO:0007669"/>
    <property type="project" value="UniProtKB-UniRule"/>
</dbReference>
<evidence type="ECO:0000256" key="9">
    <source>
        <dbReference type="ARBA" id="ARBA00022722"/>
    </source>
</evidence>
<evidence type="ECO:0000259" key="17">
    <source>
        <dbReference type="PROSITE" id="PS51975"/>
    </source>
</evidence>
<dbReference type="GO" id="GO:0043137">
    <property type="term" value="P:DNA replication, removal of RNA primer"/>
    <property type="evidence" value="ECO:0007669"/>
    <property type="project" value="TreeGrafter"/>
</dbReference>
<evidence type="ECO:0000256" key="3">
    <source>
        <dbReference type="ARBA" id="ARBA00004065"/>
    </source>
</evidence>
<evidence type="ECO:0000256" key="2">
    <source>
        <dbReference type="ARBA" id="ARBA00001946"/>
    </source>
</evidence>
<name>A0A4R3L198_9BACL</name>
<comment type="catalytic activity">
    <reaction evidence="1 14 15 16">
        <text>Endonucleolytic cleavage to 5'-phosphomonoester.</text>
        <dbReference type="EC" id="3.1.26.4"/>
    </reaction>
</comment>
<dbReference type="InterPro" id="IPR001352">
    <property type="entry name" value="RNase_HII/HIII"/>
</dbReference>
<evidence type="ECO:0000256" key="13">
    <source>
        <dbReference type="ARBA" id="ARBA00023211"/>
    </source>
</evidence>
<comment type="cofactor">
    <cofactor evidence="14 15">
        <name>Mn(2+)</name>
        <dbReference type="ChEBI" id="CHEBI:29035"/>
    </cofactor>
    <cofactor evidence="14 15">
        <name>Mg(2+)</name>
        <dbReference type="ChEBI" id="CHEBI:18420"/>
    </cofactor>
    <text evidence="14 15">Manganese or magnesium. Binds 1 divalent metal ion per monomer in the absence of substrate. May bind a second metal ion after substrate binding.</text>
</comment>
<dbReference type="InterPro" id="IPR024567">
    <property type="entry name" value="RNase_HII/HIII_dom"/>
</dbReference>
<keyword evidence="12 14" id="KW-0378">Hydrolase</keyword>
<evidence type="ECO:0000256" key="1">
    <source>
        <dbReference type="ARBA" id="ARBA00000077"/>
    </source>
</evidence>
<dbReference type="FunFam" id="3.30.420.10:FF:000006">
    <property type="entry name" value="Ribonuclease HII"/>
    <property type="match status" value="1"/>
</dbReference>
<comment type="similarity">
    <text evidence="5 14 16">Belongs to the RNase HII family.</text>
</comment>
<dbReference type="InterPro" id="IPR022898">
    <property type="entry name" value="RNase_HII"/>
</dbReference>
<evidence type="ECO:0000256" key="6">
    <source>
        <dbReference type="ARBA" id="ARBA00012180"/>
    </source>
</evidence>
<dbReference type="Proteomes" id="UP000294937">
    <property type="component" value="Unassembled WGS sequence"/>
</dbReference>
<evidence type="ECO:0000256" key="15">
    <source>
        <dbReference type="PROSITE-ProRule" id="PRU01319"/>
    </source>
</evidence>
<comment type="caution">
    <text evidence="18">The sequence shown here is derived from an EMBL/GenBank/DDBJ whole genome shotgun (WGS) entry which is preliminary data.</text>
</comment>
<dbReference type="PANTHER" id="PTHR10954">
    <property type="entry name" value="RIBONUCLEASE H2 SUBUNIT A"/>
    <property type="match status" value="1"/>
</dbReference>
<comment type="function">
    <text evidence="3 14 16">Endonuclease that specifically degrades the RNA of RNA-DNA hybrids.</text>
</comment>
<evidence type="ECO:0000256" key="5">
    <source>
        <dbReference type="ARBA" id="ARBA00007383"/>
    </source>
</evidence>
<dbReference type="PROSITE" id="PS51975">
    <property type="entry name" value="RNASE_H_2"/>
    <property type="match status" value="1"/>
</dbReference>
<evidence type="ECO:0000256" key="12">
    <source>
        <dbReference type="ARBA" id="ARBA00022801"/>
    </source>
</evidence>
<comment type="cofactor">
    <cofactor evidence="2">
        <name>Mg(2+)</name>
        <dbReference type="ChEBI" id="CHEBI:18420"/>
    </cofactor>
</comment>
<dbReference type="EC" id="3.1.26.4" evidence="6 14"/>
<dbReference type="AlphaFoldDB" id="A0A4R3L198"/>
<evidence type="ECO:0000256" key="16">
    <source>
        <dbReference type="RuleBase" id="RU003515"/>
    </source>
</evidence>
<dbReference type="EMBL" id="SMAG01000009">
    <property type="protein sequence ID" value="TCS93129.1"/>
    <property type="molecule type" value="Genomic_DNA"/>
</dbReference>
<dbReference type="InterPro" id="IPR036397">
    <property type="entry name" value="RNaseH_sf"/>
</dbReference>
<feature type="binding site" evidence="14 15">
    <location>
        <position position="168"/>
    </location>
    <ligand>
        <name>a divalent metal cation</name>
        <dbReference type="ChEBI" id="CHEBI:60240"/>
    </ligand>
</feature>
<comment type="subcellular location">
    <subcellularLocation>
        <location evidence="4 14">Cytoplasm</location>
    </subcellularLocation>
</comment>
<evidence type="ECO:0000256" key="4">
    <source>
        <dbReference type="ARBA" id="ARBA00004496"/>
    </source>
</evidence>
<evidence type="ECO:0000256" key="7">
    <source>
        <dbReference type="ARBA" id="ARBA00019179"/>
    </source>
</evidence>
<dbReference type="GO" id="GO:0006298">
    <property type="term" value="P:mismatch repair"/>
    <property type="evidence" value="ECO:0007669"/>
    <property type="project" value="TreeGrafter"/>
</dbReference>
<dbReference type="InterPro" id="IPR012337">
    <property type="entry name" value="RNaseH-like_sf"/>
</dbReference>
<proteinExistence type="inferred from homology"/>
<dbReference type="PANTHER" id="PTHR10954:SF18">
    <property type="entry name" value="RIBONUCLEASE HII"/>
    <property type="match status" value="1"/>
</dbReference>
<evidence type="ECO:0000256" key="14">
    <source>
        <dbReference type="HAMAP-Rule" id="MF_00052"/>
    </source>
</evidence>
<keyword evidence="10 14" id="KW-0479">Metal-binding</keyword>
<dbReference type="Gene3D" id="3.30.420.10">
    <property type="entry name" value="Ribonuclease H-like superfamily/Ribonuclease H"/>
    <property type="match status" value="1"/>
</dbReference>
<keyword evidence="9 14" id="KW-0540">Nuclease</keyword>